<evidence type="ECO:0000313" key="2">
    <source>
        <dbReference type="Proteomes" id="UP000325849"/>
    </source>
</evidence>
<accession>A0A5N8VWF0</accession>
<evidence type="ECO:0008006" key="3">
    <source>
        <dbReference type="Google" id="ProtNLM"/>
    </source>
</evidence>
<dbReference type="Proteomes" id="UP000325849">
    <property type="component" value="Unassembled WGS sequence"/>
</dbReference>
<gene>
    <name evidence="1" type="ORF">FNH09_46435</name>
</gene>
<organism evidence="1 2">
    <name type="scientific">Streptomyces adustus</name>
    <dbReference type="NCBI Taxonomy" id="1609272"/>
    <lineage>
        <taxon>Bacteria</taxon>
        <taxon>Bacillati</taxon>
        <taxon>Actinomycetota</taxon>
        <taxon>Actinomycetes</taxon>
        <taxon>Kitasatosporales</taxon>
        <taxon>Streptomycetaceae</taxon>
        <taxon>Streptomyces</taxon>
    </lineage>
</organism>
<protein>
    <recommendedName>
        <fullName evidence="3">NADP-dependent oxidoreductase domain-containing protein</fullName>
    </recommendedName>
</protein>
<sequence length="71" mass="7311">MTAHLALGTYRCRAIPEAAARAAASGAWIDTARNYATGRAQILLAPALAAHPSLNLSTETGTSLRPPAPTL</sequence>
<dbReference type="RefSeq" id="WP_152895878.1">
    <property type="nucleotide sequence ID" value="NZ_VJZD01000542.1"/>
</dbReference>
<proteinExistence type="predicted"/>
<keyword evidence="2" id="KW-1185">Reference proteome</keyword>
<dbReference type="AlphaFoldDB" id="A0A5N8VWF0"/>
<reference evidence="1 2" key="1">
    <citation type="submission" date="2019-07" db="EMBL/GenBank/DDBJ databases">
        <title>New species of Amycolatopsis and Streptomyces.</title>
        <authorList>
            <person name="Duangmal K."/>
            <person name="Teo W.F.A."/>
            <person name="Lipun K."/>
        </authorList>
    </citation>
    <scope>NUCLEOTIDE SEQUENCE [LARGE SCALE GENOMIC DNA]</scope>
    <source>
        <strain evidence="1 2">NBRC 109810</strain>
    </source>
</reference>
<evidence type="ECO:0000313" key="1">
    <source>
        <dbReference type="EMBL" id="MPY38378.1"/>
    </source>
</evidence>
<name>A0A5N8VWF0_9ACTN</name>
<dbReference type="EMBL" id="VJZD01000542">
    <property type="protein sequence ID" value="MPY38378.1"/>
    <property type="molecule type" value="Genomic_DNA"/>
</dbReference>
<comment type="caution">
    <text evidence="1">The sequence shown here is derived from an EMBL/GenBank/DDBJ whole genome shotgun (WGS) entry which is preliminary data.</text>
</comment>